<dbReference type="EMBL" id="JAULSW010000003">
    <property type="protein sequence ID" value="KAK3386519.1"/>
    <property type="molecule type" value="Genomic_DNA"/>
</dbReference>
<dbReference type="AlphaFoldDB" id="A0AAE0NS38"/>
<accession>A0AAE0NS38</accession>
<feature type="domain" description="Azaphilone pigments biosynthesis cluster protein L N-terminal" evidence="2">
    <location>
        <begin position="1"/>
        <end position="144"/>
    </location>
</feature>
<feature type="signal peptide" evidence="1">
    <location>
        <begin position="1"/>
        <end position="23"/>
    </location>
</feature>
<reference evidence="3" key="1">
    <citation type="journal article" date="2023" name="Mol. Phylogenet. Evol.">
        <title>Genome-scale phylogeny and comparative genomics of the fungal order Sordariales.</title>
        <authorList>
            <person name="Hensen N."/>
            <person name="Bonometti L."/>
            <person name="Westerberg I."/>
            <person name="Brannstrom I.O."/>
            <person name="Guillou S."/>
            <person name="Cros-Aarteil S."/>
            <person name="Calhoun S."/>
            <person name="Haridas S."/>
            <person name="Kuo A."/>
            <person name="Mondo S."/>
            <person name="Pangilinan J."/>
            <person name="Riley R."/>
            <person name="LaButti K."/>
            <person name="Andreopoulos B."/>
            <person name="Lipzen A."/>
            <person name="Chen C."/>
            <person name="Yan M."/>
            <person name="Daum C."/>
            <person name="Ng V."/>
            <person name="Clum A."/>
            <person name="Steindorff A."/>
            <person name="Ohm R.A."/>
            <person name="Martin F."/>
            <person name="Silar P."/>
            <person name="Natvig D.O."/>
            <person name="Lalanne C."/>
            <person name="Gautier V."/>
            <person name="Ament-Velasquez S.L."/>
            <person name="Kruys A."/>
            <person name="Hutchinson M.I."/>
            <person name="Powell A.J."/>
            <person name="Barry K."/>
            <person name="Miller A.N."/>
            <person name="Grigoriev I.V."/>
            <person name="Debuchy R."/>
            <person name="Gladieux P."/>
            <person name="Hiltunen Thoren M."/>
            <person name="Johannesson H."/>
        </authorList>
    </citation>
    <scope>NUCLEOTIDE SEQUENCE</scope>
    <source>
        <strain evidence="3">CBS 232.78</strain>
    </source>
</reference>
<dbReference type="InterPro" id="IPR031348">
    <property type="entry name" value="PigL_N"/>
</dbReference>
<proteinExistence type="predicted"/>
<keyword evidence="1" id="KW-0732">Signal</keyword>
<feature type="chain" id="PRO_5041927022" description="Azaphilone pigments biosynthesis cluster protein L N-terminal domain-containing protein" evidence="1">
    <location>
        <begin position="24"/>
        <end position="300"/>
    </location>
</feature>
<protein>
    <recommendedName>
        <fullName evidence="2">Azaphilone pigments biosynthesis cluster protein L N-terminal domain-containing protein</fullName>
    </recommendedName>
</protein>
<evidence type="ECO:0000313" key="3">
    <source>
        <dbReference type="EMBL" id="KAK3386519.1"/>
    </source>
</evidence>
<name>A0AAE0NS38_9PEZI</name>
<organism evidence="3 4">
    <name type="scientific">Podospora didyma</name>
    <dbReference type="NCBI Taxonomy" id="330526"/>
    <lineage>
        <taxon>Eukaryota</taxon>
        <taxon>Fungi</taxon>
        <taxon>Dikarya</taxon>
        <taxon>Ascomycota</taxon>
        <taxon>Pezizomycotina</taxon>
        <taxon>Sordariomycetes</taxon>
        <taxon>Sordariomycetidae</taxon>
        <taxon>Sordariales</taxon>
        <taxon>Podosporaceae</taxon>
        <taxon>Podospora</taxon>
    </lineage>
</organism>
<evidence type="ECO:0000259" key="2">
    <source>
        <dbReference type="Pfam" id="PF17111"/>
    </source>
</evidence>
<dbReference type="Proteomes" id="UP001285441">
    <property type="component" value="Unassembled WGS sequence"/>
</dbReference>
<evidence type="ECO:0000256" key="1">
    <source>
        <dbReference type="SAM" id="SignalP"/>
    </source>
</evidence>
<dbReference type="Pfam" id="PF17111">
    <property type="entry name" value="PigL_N"/>
    <property type="match status" value="1"/>
</dbReference>
<reference evidence="3" key="2">
    <citation type="submission" date="2023-06" db="EMBL/GenBank/DDBJ databases">
        <authorList>
            <consortium name="Lawrence Berkeley National Laboratory"/>
            <person name="Haridas S."/>
            <person name="Hensen N."/>
            <person name="Bonometti L."/>
            <person name="Westerberg I."/>
            <person name="Brannstrom I.O."/>
            <person name="Guillou S."/>
            <person name="Cros-Aarteil S."/>
            <person name="Calhoun S."/>
            <person name="Kuo A."/>
            <person name="Mondo S."/>
            <person name="Pangilinan J."/>
            <person name="Riley R."/>
            <person name="LaButti K."/>
            <person name="Andreopoulos B."/>
            <person name="Lipzen A."/>
            <person name="Chen C."/>
            <person name="Yanf M."/>
            <person name="Daum C."/>
            <person name="Ng V."/>
            <person name="Clum A."/>
            <person name="Steindorff A."/>
            <person name="Ohm R."/>
            <person name="Martin F."/>
            <person name="Silar P."/>
            <person name="Natvig D."/>
            <person name="Lalanne C."/>
            <person name="Gautier V."/>
            <person name="Ament-velasquez S.L."/>
            <person name="Kruys A."/>
            <person name="Hutchinson M.I."/>
            <person name="Powell A.J."/>
            <person name="Barry K."/>
            <person name="Miller A.N."/>
            <person name="Grigoriev I.V."/>
            <person name="Debuchy R."/>
            <person name="Gladieux P."/>
            <person name="Thoren M.H."/>
            <person name="Johannesson H."/>
        </authorList>
    </citation>
    <scope>NUCLEOTIDE SEQUENCE</scope>
    <source>
        <strain evidence="3">CBS 232.78</strain>
    </source>
</reference>
<gene>
    <name evidence="3" type="ORF">B0H63DRAFT_467895</name>
</gene>
<comment type="caution">
    <text evidence="3">The sequence shown here is derived from an EMBL/GenBank/DDBJ whole genome shotgun (WGS) entry which is preliminary data.</text>
</comment>
<sequence>MDPLSISTACLTLLGAVGKTALAVTTFIRGCRDAGADLMSISGELTQLQQVLELLKDDTAVSDNRVLPESLQNQILSILENCTTVLECLNHVLHEHTGKTGAAKWVLFGKSKVAGLRMSLEAHRGSLNLVLALVSVSLSKAIKEDVTAIQTDVLDIQTGVLDIKQSTILLPQIMAELTRLRAIVSTGCAPSATSGQNFVLERYLDSLTLYAESVCSDVVVWDSDDDLPPPSRRFSTTSRAFSDNFKSVTEVFKLSMQLPSDKGRTMFFVALELMGSSTAVGLVQTYLSIMQMLDALKAAP</sequence>
<keyword evidence="4" id="KW-1185">Reference proteome</keyword>
<evidence type="ECO:0000313" key="4">
    <source>
        <dbReference type="Proteomes" id="UP001285441"/>
    </source>
</evidence>